<dbReference type="PANTHER" id="PTHR43098">
    <property type="entry name" value="L-ORNITHINE N(5)-MONOOXYGENASE-RELATED"/>
    <property type="match status" value="1"/>
</dbReference>
<evidence type="ECO:0000256" key="3">
    <source>
        <dbReference type="ARBA" id="ARBA00022630"/>
    </source>
</evidence>
<gene>
    <name evidence="8" type="ORF">AIOL_001024</name>
</gene>
<dbReference type="Pfam" id="PF13738">
    <property type="entry name" value="Pyr_redox_3"/>
    <property type="match status" value="1"/>
</dbReference>
<evidence type="ECO:0000313" key="9">
    <source>
        <dbReference type="Proteomes" id="UP000037178"/>
    </source>
</evidence>
<keyword evidence="3" id="KW-0285">Flavoprotein</keyword>
<dbReference type="RefSeq" id="WP_049642003.1">
    <property type="nucleotide sequence ID" value="NZ_LFTY01000002.1"/>
</dbReference>
<dbReference type="STRING" id="1675527.AIOL_001024"/>
<proteinExistence type="inferred from homology"/>
<name>A0A0J9E093_9RHOB</name>
<evidence type="ECO:0000256" key="6">
    <source>
        <dbReference type="ARBA" id="ARBA00023002"/>
    </source>
</evidence>
<organism evidence="8 9">
    <name type="scientific">Candidatus Rhodobacter oscarellae</name>
    <dbReference type="NCBI Taxonomy" id="1675527"/>
    <lineage>
        <taxon>Bacteria</taxon>
        <taxon>Pseudomonadati</taxon>
        <taxon>Pseudomonadota</taxon>
        <taxon>Alphaproteobacteria</taxon>
        <taxon>Rhodobacterales</taxon>
        <taxon>Rhodobacter group</taxon>
        <taxon>Rhodobacter</taxon>
    </lineage>
</organism>
<dbReference type="SUPFAM" id="SSF51905">
    <property type="entry name" value="FAD/NAD(P)-binding domain"/>
    <property type="match status" value="2"/>
</dbReference>
<reference evidence="8 9" key="1">
    <citation type="submission" date="2015-06" db="EMBL/GenBank/DDBJ databases">
        <title>Draft genome sequence of an Alphaproteobacteria species associated to the Mediterranean sponge Oscarella lobularis.</title>
        <authorList>
            <person name="Jourda C."/>
            <person name="Santini S."/>
            <person name="Claverie J.-M."/>
        </authorList>
    </citation>
    <scope>NUCLEOTIDE SEQUENCE [LARGE SCALE GENOMIC DNA]</scope>
    <source>
        <strain evidence="8">IGS</strain>
    </source>
</reference>
<dbReference type="InterPro" id="IPR036188">
    <property type="entry name" value="FAD/NAD-bd_sf"/>
</dbReference>
<keyword evidence="7 8" id="KW-0503">Monooxygenase</keyword>
<dbReference type="Proteomes" id="UP000037178">
    <property type="component" value="Unassembled WGS sequence"/>
</dbReference>
<evidence type="ECO:0000256" key="1">
    <source>
        <dbReference type="ARBA" id="ARBA00001974"/>
    </source>
</evidence>
<keyword evidence="9" id="KW-1185">Reference proteome</keyword>
<dbReference type="AlphaFoldDB" id="A0A0J9E093"/>
<comment type="cofactor">
    <cofactor evidence="1">
        <name>FAD</name>
        <dbReference type="ChEBI" id="CHEBI:57692"/>
    </cofactor>
</comment>
<dbReference type="EMBL" id="LFTY01000002">
    <property type="protein sequence ID" value="KMW56072.1"/>
    <property type="molecule type" value="Genomic_DNA"/>
</dbReference>
<sequence>MTIERRELPGRVDVAVVGAGFSGMYLVKLMREAGFSVAVIEAADDVGGTWWWNRYPGARCDIESVQYAHSYLPELEQDWDWSERYATQPEILAYAGEIADRLDLRRDMYFGRRVERAAYDEAGREWRLRCDTGEALAARFCIMATGCLSAPNRPSFPGQERFGGPIYHTGTWPHAPVDFSGQRVAVIGTGSSGIQTIPQVAKQAAALTVFQRTPNYAVPARNHALSDADRAAVKAGYAELRARQKASFSGAYYDVDPEATGAGMTPAARDAMLERRWGEGGLVFAGVFPDQMYERQVNDHAAGFVRDKIRAKVRDPQVAELLCPSNTIGAKRLCVDIGYFETFNQDHVTLVDVSEAPVEITSQGVSAGGEEYEVDAIICATGFDAMTGALLRMDIEGRGGRRLAEHWRQGPSTYLGLAVAGFPNLFTVTGPQSPSVFTNVTQAIEQHCEWIAGCLRALRAQGAVEIEADPEAERAWGAHNAEVASRHLRSSTASWYTGENISGKPVGFMPYIGGFATYAAKCDAVAQAGYEGFRLV</sequence>
<evidence type="ECO:0000256" key="5">
    <source>
        <dbReference type="ARBA" id="ARBA00022857"/>
    </source>
</evidence>
<evidence type="ECO:0000313" key="8">
    <source>
        <dbReference type="EMBL" id="KMW56072.1"/>
    </source>
</evidence>
<dbReference type="Gene3D" id="3.50.50.60">
    <property type="entry name" value="FAD/NAD(P)-binding domain"/>
    <property type="match status" value="2"/>
</dbReference>
<keyword evidence="6 8" id="KW-0560">Oxidoreductase</keyword>
<keyword evidence="5" id="KW-0521">NADP</keyword>
<dbReference type="PATRIC" id="fig|1675527.3.peg.1092"/>
<evidence type="ECO:0000256" key="2">
    <source>
        <dbReference type="ARBA" id="ARBA00010139"/>
    </source>
</evidence>
<evidence type="ECO:0000256" key="7">
    <source>
        <dbReference type="ARBA" id="ARBA00023033"/>
    </source>
</evidence>
<dbReference type="InterPro" id="IPR050775">
    <property type="entry name" value="FAD-binding_Monooxygenases"/>
</dbReference>
<comment type="caution">
    <text evidence="8">The sequence shown here is derived from an EMBL/GenBank/DDBJ whole genome shotgun (WGS) entry which is preliminary data.</text>
</comment>
<accession>A0A0J9E093</accession>
<protein>
    <submittedName>
        <fullName evidence="8">Cyclohexanone monooxygenase</fullName>
        <ecNumber evidence="8">1.14.13.22</ecNumber>
    </submittedName>
</protein>
<dbReference type="PANTHER" id="PTHR43098:SF3">
    <property type="entry name" value="L-ORNITHINE N(5)-MONOOXYGENASE-RELATED"/>
    <property type="match status" value="1"/>
</dbReference>
<dbReference type="GO" id="GO:0018667">
    <property type="term" value="F:cyclohexanone monooxygenase activity"/>
    <property type="evidence" value="ECO:0007669"/>
    <property type="project" value="UniProtKB-EC"/>
</dbReference>
<evidence type="ECO:0000256" key="4">
    <source>
        <dbReference type="ARBA" id="ARBA00022827"/>
    </source>
</evidence>
<keyword evidence="4" id="KW-0274">FAD</keyword>
<comment type="similarity">
    <text evidence="2">Belongs to the FAD-binding monooxygenase family.</text>
</comment>
<dbReference type="EC" id="1.14.13.22" evidence="8"/>